<dbReference type="Pfam" id="PF00583">
    <property type="entry name" value="Acetyltransf_1"/>
    <property type="match status" value="1"/>
</dbReference>
<reference evidence="2 3" key="1">
    <citation type="submission" date="2018-12" db="EMBL/GenBank/DDBJ databases">
        <title>Complete Genome Sequence of Glutamicibacter creatinolyticus strain LGCM259,isolated from an abscess of a 12-year-old mare in Italy.</title>
        <authorList>
            <person name="Santos R.G."/>
            <person name="Silva A.L."/>
            <person name="Seyffert N."/>
            <person name="Castro T.L.P."/>
            <person name="Attili A.R."/>
            <person name="Rifici C."/>
            <person name="Mazzullo G."/>
            <person name="Brenig B."/>
            <person name="Venanzi F."/>
            <person name="Azevedo V."/>
        </authorList>
    </citation>
    <scope>NUCLEOTIDE SEQUENCE [LARGE SCALE GENOMIC DNA]</scope>
    <source>
        <strain evidence="2 3">LGCM 259</strain>
    </source>
</reference>
<dbReference type="CDD" id="cd04301">
    <property type="entry name" value="NAT_SF"/>
    <property type="match status" value="1"/>
</dbReference>
<dbReference type="EMBL" id="CP034412">
    <property type="protein sequence ID" value="QCY46216.1"/>
    <property type="molecule type" value="Genomic_DNA"/>
</dbReference>
<dbReference type="Gene3D" id="3.40.630.30">
    <property type="match status" value="1"/>
</dbReference>
<protein>
    <recommendedName>
        <fullName evidence="1">N-acetyltransferase domain-containing protein</fullName>
    </recommendedName>
</protein>
<evidence type="ECO:0000259" key="1">
    <source>
        <dbReference type="PROSITE" id="PS51186"/>
    </source>
</evidence>
<organism evidence="2 3">
    <name type="scientific">Glutamicibacter creatinolyticus</name>
    <dbReference type="NCBI Taxonomy" id="162496"/>
    <lineage>
        <taxon>Bacteria</taxon>
        <taxon>Bacillati</taxon>
        <taxon>Actinomycetota</taxon>
        <taxon>Actinomycetes</taxon>
        <taxon>Micrococcales</taxon>
        <taxon>Micrococcaceae</taxon>
        <taxon>Glutamicibacter</taxon>
    </lineage>
</organism>
<keyword evidence="3" id="KW-1185">Reference proteome</keyword>
<accession>A0A5B7WQ04</accession>
<proteinExistence type="predicted"/>
<name>A0A5B7WQ04_9MICC</name>
<dbReference type="PROSITE" id="PS51186">
    <property type="entry name" value="GNAT"/>
    <property type="match status" value="1"/>
</dbReference>
<dbReference type="SUPFAM" id="SSF55729">
    <property type="entry name" value="Acyl-CoA N-acyltransferases (Nat)"/>
    <property type="match status" value="1"/>
</dbReference>
<dbReference type="AlphaFoldDB" id="A0A5B7WQ04"/>
<evidence type="ECO:0000313" key="3">
    <source>
        <dbReference type="Proteomes" id="UP000307000"/>
    </source>
</evidence>
<sequence>MLPFLDYALSAMPPTAAEREELARLYPRVDARWHQKMDRALLVVTVRDAGALVAAGIVHDSVVAPTELMDAVELGCMVVDPRYRRMGIRQRVAEMRLAHALDAGRTAITVIHAANPASWAFYERSELWALEREYEFDGQGMFIYQATAAARDWANSLPLSLGTGQPSLDPVPVQAQDRVHPVLPTITVPHALGCAPCRCGSQQTDHDLHPAGY</sequence>
<dbReference type="GO" id="GO:0016747">
    <property type="term" value="F:acyltransferase activity, transferring groups other than amino-acyl groups"/>
    <property type="evidence" value="ECO:0007669"/>
    <property type="project" value="InterPro"/>
</dbReference>
<feature type="domain" description="N-acetyltransferase" evidence="1">
    <location>
        <begin position="7"/>
        <end position="158"/>
    </location>
</feature>
<dbReference type="KEGG" id="gcr:GcLGCM259_0449"/>
<dbReference type="InterPro" id="IPR016181">
    <property type="entry name" value="Acyl_CoA_acyltransferase"/>
</dbReference>
<evidence type="ECO:0000313" key="2">
    <source>
        <dbReference type="EMBL" id="QCY46216.1"/>
    </source>
</evidence>
<dbReference type="InterPro" id="IPR000182">
    <property type="entry name" value="GNAT_dom"/>
</dbReference>
<gene>
    <name evidence="2" type="ORF">GcLGCM259_0449</name>
</gene>
<dbReference type="Proteomes" id="UP000307000">
    <property type="component" value="Chromosome"/>
</dbReference>